<dbReference type="Gene3D" id="3.40.50.12640">
    <property type="entry name" value="Phosphopantoate/pantothenate synthetase"/>
    <property type="match status" value="1"/>
</dbReference>
<evidence type="ECO:0000256" key="2">
    <source>
        <dbReference type="ARBA" id="ARBA00022741"/>
    </source>
</evidence>
<dbReference type="EC" id="6.3.2.36" evidence="5"/>
<feature type="binding site" evidence="5">
    <location>
        <begin position="180"/>
        <end position="182"/>
    </location>
    <ligand>
        <name>ATP</name>
        <dbReference type="ChEBI" id="CHEBI:30616"/>
    </ligand>
</feature>
<dbReference type="NCBIfam" id="NF010324">
    <property type="entry name" value="PRK13761.1"/>
    <property type="match status" value="1"/>
</dbReference>
<feature type="binding site" evidence="5">
    <location>
        <position position="37"/>
    </location>
    <ligand>
        <name>ATP</name>
        <dbReference type="ChEBI" id="CHEBI:30616"/>
    </ligand>
</feature>
<dbReference type="InterPro" id="IPR038138">
    <property type="entry name" value="PPS/PS_sf"/>
</dbReference>
<keyword evidence="1 5" id="KW-0436">Ligase</keyword>
<dbReference type="PIRSF" id="PIRSF004853">
    <property type="entry name" value="UCP004853"/>
    <property type="match status" value="1"/>
</dbReference>
<reference evidence="6 7" key="1">
    <citation type="submission" date="2018-06" db="EMBL/GenBank/DDBJ databases">
        <title>Genomic insight into two independent archaeal endosymbiosis events.</title>
        <authorList>
            <person name="Lind A.E."/>
            <person name="Lewis W.H."/>
            <person name="Spang A."/>
            <person name="Guy L."/>
            <person name="Embley M.T."/>
            <person name="Ettema T.J.G."/>
        </authorList>
    </citation>
    <scope>NUCLEOTIDE SEQUENCE [LARGE SCALE GENOMIC DNA]</scope>
    <source>
        <strain evidence="6">NOE</strain>
    </source>
</reference>
<name>A0A366M8K9_9EURY</name>
<feature type="binding site" evidence="5">
    <location>
        <begin position="198"/>
        <end position="199"/>
    </location>
    <ligand>
        <name>ATP</name>
        <dbReference type="ChEBI" id="CHEBI:30616"/>
    </ligand>
</feature>
<dbReference type="NCBIfam" id="NF041123">
    <property type="entry name" value="phpantohe_syn_Arch"/>
    <property type="match status" value="1"/>
</dbReference>
<dbReference type="PANTHER" id="PTHR40695:SF1">
    <property type="entry name" value="4-PHOSPHOPANTOATE--BETA-ALANINE LIGASE"/>
    <property type="match status" value="1"/>
</dbReference>
<comment type="caution">
    <text evidence="6">The sequence shown here is derived from an EMBL/GenBank/DDBJ whole genome shotgun (WGS) entry which is preliminary data.</text>
</comment>
<dbReference type="Pfam" id="PF02006">
    <property type="entry name" value="PPS_PS"/>
    <property type="match status" value="1"/>
</dbReference>
<dbReference type="InterPro" id="IPR002855">
    <property type="entry name" value="PPS/PS"/>
</dbReference>
<proteinExistence type="inferred from homology"/>
<evidence type="ECO:0000313" key="6">
    <source>
        <dbReference type="EMBL" id="RBQ22536.1"/>
    </source>
</evidence>
<keyword evidence="3 5" id="KW-0067">ATP-binding</keyword>
<organism evidence="6 7">
    <name type="scientific">Candidatus Methanobinarius endosymbioticus</name>
    <dbReference type="NCBI Taxonomy" id="2006182"/>
    <lineage>
        <taxon>Archaea</taxon>
        <taxon>Methanobacteriati</taxon>
        <taxon>Methanobacteriota</taxon>
        <taxon>Methanomada group</taxon>
        <taxon>Methanobacteria</taxon>
        <taxon>Methanobacteriales</taxon>
        <taxon>Methanobacteriaceae</taxon>
        <taxon>Candidatus Methanobinarius</taxon>
    </lineage>
</organism>
<dbReference type="PANTHER" id="PTHR40695">
    <property type="entry name" value="4-PHOSPHOPANTOATE--BETA-ALANINE LIGASE"/>
    <property type="match status" value="1"/>
</dbReference>
<dbReference type="UniPathway" id="UPA00241"/>
<gene>
    <name evidence="6" type="ORF">ALNOE001_17320</name>
</gene>
<evidence type="ECO:0000313" key="7">
    <source>
        <dbReference type="Proteomes" id="UP000253099"/>
    </source>
</evidence>
<feature type="binding site" evidence="5">
    <location>
        <position position="15"/>
    </location>
    <ligand>
        <name>ATP</name>
        <dbReference type="ChEBI" id="CHEBI:30616"/>
    </ligand>
</feature>
<evidence type="ECO:0000256" key="1">
    <source>
        <dbReference type="ARBA" id="ARBA00022598"/>
    </source>
</evidence>
<dbReference type="GO" id="GO:0005524">
    <property type="term" value="F:ATP binding"/>
    <property type="evidence" value="ECO:0007669"/>
    <property type="project" value="UniProtKB-KW"/>
</dbReference>
<comment type="function">
    <text evidence="5">Catalyzes the condensation of (R)-4-phosphopantoate and beta-alanine to 4'-phosphopantothenate in the CoA biosynthesis pathway.</text>
</comment>
<dbReference type="Proteomes" id="UP000253099">
    <property type="component" value="Unassembled WGS sequence"/>
</dbReference>
<keyword evidence="2 5" id="KW-0547">Nucleotide-binding</keyword>
<evidence type="ECO:0000256" key="3">
    <source>
        <dbReference type="ARBA" id="ARBA00022840"/>
    </source>
</evidence>
<protein>
    <recommendedName>
        <fullName evidence="5">4-phosphopantoate--beta-alanine ligase</fullName>
        <ecNumber evidence="5">6.3.2.36</ecNumber>
    </recommendedName>
    <alternativeName>
        <fullName evidence="5">Phosphopantothenate synthetase</fullName>
        <shortName evidence="5">PPS</shortName>
    </alternativeName>
</protein>
<dbReference type="AlphaFoldDB" id="A0A366M8K9"/>
<comment type="catalytic activity">
    <reaction evidence="5">
        <text>(R)-4-phosphopantoate + beta-alanine + ATP = (R)-4'-phosphopantothenate + AMP + diphosphate + H(+)</text>
        <dbReference type="Rhea" id="RHEA:27930"/>
        <dbReference type="ChEBI" id="CHEBI:10986"/>
        <dbReference type="ChEBI" id="CHEBI:15378"/>
        <dbReference type="ChEBI" id="CHEBI:30616"/>
        <dbReference type="ChEBI" id="CHEBI:33019"/>
        <dbReference type="ChEBI" id="CHEBI:57966"/>
        <dbReference type="ChEBI" id="CHEBI:61294"/>
        <dbReference type="ChEBI" id="CHEBI:456215"/>
        <dbReference type="EC" id="6.3.2.36"/>
    </reaction>
</comment>
<comment type="similarity">
    <text evidence="5">Belongs to the archaeal phosphopantothenate synthetase family.</text>
</comment>
<keyword evidence="7" id="KW-1185">Reference proteome</keyword>
<comment type="pathway">
    <text evidence="5">Cofactor biosynthesis; coenzyme A biosynthesis.</text>
</comment>
<dbReference type="GO" id="GO:0016881">
    <property type="term" value="F:acid-amino acid ligase activity"/>
    <property type="evidence" value="ECO:0007669"/>
    <property type="project" value="UniProtKB-UniRule"/>
</dbReference>
<dbReference type="HAMAP" id="MF_02224">
    <property type="entry name" value="PPS"/>
    <property type="match status" value="1"/>
</dbReference>
<feature type="binding site" evidence="5">
    <location>
        <begin position="186"/>
        <end position="187"/>
    </location>
    <ligand>
        <name>ATP</name>
        <dbReference type="ChEBI" id="CHEBI:30616"/>
    </ligand>
</feature>
<comment type="subunit">
    <text evidence="5">Homodimer.</text>
</comment>
<keyword evidence="4 5" id="KW-0173">Coenzyme A biosynthesis</keyword>
<evidence type="ECO:0000256" key="4">
    <source>
        <dbReference type="ARBA" id="ARBA00022993"/>
    </source>
</evidence>
<sequence>MIPKNHPRYESLILREKIKEAHKKGYLTDSGMIAHGRGEAFDYLIGEKTMPPANEAIKVAVATLIQAKNSVISVNGNSTELDIDEFIELAKNTDSKIELNLFYRNKKRVEIISKLYKDHGYENLLGIDDKKIRYIDNIDSPRATASEEGIYKSDVVLVSLEDGDRAEVLVDSGKKIIAIDLNPLSRTAKMANITIVDNIVRTIPLMIEYAKKLNSKDESQLKELISDFSNAKNLNESLKYMELSKLSKS</sequence>
<dbReference type="GO" id="GO:0015937">
    <property type="term" value="P:coenzyme A biosynthetic process"/>
    <property type="evidence" value="ECO:0007669"/>
    <property type="project" value="UniProtKB-UniRule"/>
</dbReference>
<evidence type="ECO:0000256" key="5">
    <source>
        <dbReference type="HAMAP-Rule" id="MF_02224"/>
    </source>
</evidence>
<dbReference type="EMBL" id="NIZT01000059">
    <property type="protein sequence ID" value="RBQ22536.1"/>
    <property type="molecule type" value="Genomic_DNA"/>
</dbReference>
<accession>A0A366M8K9</accession>